<dbReference type="EMBL" id="WTYY01000001">
    <property type="protein sequence ID" value="MXO87492.1"/>
    <property type="molecule type" value="Genomic_DNA"/>
</dbReference>
<dbReference type="PROSITE" id="PS50113">
    <property type="entry name" value="PAC"/>
    <property type="match status" value="1"/>
</dbReference>
<dbReference type="SMART" id="SM00267">
    <property type="entry name" value="GGDEF"/>
    <property type="match status" value="1"/>
</dbReference>
<protein>
    <submittedName>
        <fullName evidence="4">Diguanylate cyclase</fullName>
    </submittedName>
</protein>
<dbReference type="RefSeq" id="WP_160589425.1">
    <property type="nucleotide sequence ID" value="NZ_BAAAFP010000002.1"/>
</dbReference>
<accession>A0A844ZJP1</accession>
<dbReference type="InterPro" id="IPR003018">
    <property type="entry name" value="GAF"/>
</dbReference>
<dbReference type="SUPFAM" id="SSF55781">
    <property type="entry name" value="GAF domain-like"/>
    <property type="match status" value="1"/>
</dbReference>
<dbReference type="Gene3D" id="3.30.450.20">
    <property type="entry name" value="PAS domain"/>
    <property type="match status" value="1"/>
</dbReference>
<reference evidence="4 5" key="1">
    <citation type="submission" date="2019-12" db="EMBL/GenBank/DDBJ databases">
        <title>Genomic-based taxomic classification of the family Erythrobacteraceae.</title>
        <authorList>
            <person name="Xu L."/>
        </authorList>
    </citation>
    <scope>NUCLEOTIDE SEQUENCE [LARGE SCALE GENOMIC DNA]</scope>
    <source>
        <strain evidence="4 5">JCM 16339</strain>
    </source>
</reference>
<name>A0A844ZJP1_9SPHN</name>
<evidence type="ECO:0000256" key="1">
    <source>
        <dbReference type="SAM" id="Coils"/>
    </source>
</evidence>
<dbReference type="InterPro" id="IPR043128">
    <property type="entry name" value="Rev_trsase/Diguanyl_cyclase"/>
</dbReference>
<evidence type="ECO:0000259" key="3">
    <source>
        <dbReference type="PROSITE" id="PS50887"/>
    </source>
</evidence>
<dbReference type="OrthoDB" id="9814202at2"/>
<dbReference type="NCBIfam" id="TIGR00229">
    <property type="entry name" value="sensory_box"/>
    <property type="match status" value="1"/>
</dbReference>
<dbReference type="Pfam" id="PF08447">
    <property type="entry name" value="PAS_3"/>
    <property type="match status" value="1"/>
</dbReference>
<dbReference type="NCBIfam" id="TIGR00254">
    <property type="entry name" value="GGDEF"/>
    <property type="match status" value="1"/>
</dbReference>
<dbReference type="InterPro" id="IPR000014">
    <property type="entry name" value="PAS"/>
</dbReference>
<sequence>MLHDSVLARVAQSAERNDVLRELAILDTNPEPEFDAITQAAARLLGCSISLVSLIDTDRQWFKSRHNISIAETPIEWSFCRFAVERDEILVVEDATQDLQFANNPLVVPGGAEFRFYAGVPIRLRRNAEGDSVALGTLCVIDHQPQKPTAEALDALIKLARLTEMLLTARLNANKVQRQATALASAMTEKTRLHRQLHQAERMAGIGSWRLCLEENTVEWSPQVYAIHGLSPNDPIPVSTALDFFPGDNRRQISNAISRCIRSGQSYDLELDFITAKGDKRRVRAIGELELKNGKPEALIGVFQDITERNVLEQKLRDAADTDYLTQLASRRRFEREFDHIMFECVRDDRDLALVLIDLDHFKAINDTQGHAAGDKVLREVARRLRAPWLQQSFAARLGGDEFVLVLSDEQLLGDLDATMSHLLRELRLSFTDEASDDISYSLSATMGIAMLDRAQPSRTQMLKNADDALYHAKRHGRGTACLEGAPIS</sequence>
<dbReference type="SUPFAM" id="SSF55073">
    <property type="entry name" value="Nucleotide cyclase"/>
    <property type="match status" value="1"/>
</dbReference>
<comment type="caution">
    <text evidence="4">The sequence shown here is derived from an EMBL/GenBank/DDBJ whole genome shotgun (WGS) entry which is preliminary data.</text>
</comment>
<feature type="coiled-coil region" evidence="1">
    <location>
        <begin position="159"/>
        <end position="203"/>
    </location>
</feature>
<keyword evidence="5" id="KW-1185">Reference proteome</keyword>
<dbReference type="InterPro" id="IPR013655">
    <property type="entry name" value="PAS_fold_3"/>
</dbReference>
<dbReference type="Gene3D" id="3.30.70.270">
    <property type="match status" value="1"/>
</dbReference>
<dbReference type="InterPro" id="IPR000700">
    <property type="entry name" value="PAS-assoc_C"/>
</dbReference>
<dbReference type="Proteomes" id="UP000435243">
    <property type="component" value="Unassembled WGS sequence"/>
</dbReference>
<evidence type="ECO:0000313" key="4">
    <source>
        <dbReference type="EMBL" id="MXO87492.1"/>
    </source>
</evidence>
<gene>
    <name evidence="4" type="ORF">GRI32_01935</name>
</gene>
<organism evidence="4 5">
    <name type="scientific">Alteraurantiacibacter aestuarii</name>
    <dbReference type="NCBI Taxonomy" id="650004"/>
    <lineage>
        <taxon>Bacteria</taxon>
        <taxon>Pseudomonadati</taxon>
        <taxon>Pseudomonadota</taxon>
        <taxon>Alphaproteobacteria</taxon>
        <taxon>Sphingomonadales</taxon>
        <taxon>Erythrobacteraceae</taxon>
        <taxon>Alteraurantiacibacter</taxon>
    </lineage>
</organism>
<dbReference type="InterPro" id="IPR000160">
    <property type="entry name" value="GGDEF_dom"/>
</dbReference>
<dbReference type="CDD" id="cd01949">
    <property type="entry name" value="GGDEF"/>
    <property type="match status" value="1"/>
</dbReference>
<dbReference type="InterPro" id="IPR035965">
    <property type="entry name" value="PAS-like_dom_sf"/>
</dbReference>
<dbReference type="Gene3D" id="3.30.450.40">
    <property type="match status" value="1"/>
</dbReference>
<dbReference type="InterPro" id="IPR029016">
    <property type="entry name" value="GAF-like_dom_sf"/>
</dbReference>
<dbReference type="SMART" id="SM00065">
    <property type="entry name" value="GAF"/>
    <property type="match status" value="1"/>
</dbReference>
<dbReference type="PANTHER" id="PTHR44757:SF2">
    <property type="entry name" value="BIOFILM ARCHITECTURE MAINTENANCE PROTEIN MBAA"/>
    <property type="match status" value="1"/>
</dbReference>
<evidence type="ECO:0000313" key="5">
    <source>
        <dbReference type="Proteomes" id="UP000435243"/>
    </source>
</evidence>
<feature type="domain" description="PAC" evidence="2">
    <location>
        <begin position="267"/>
        <end position="318"/>
    </location>
</feature>
<dbReference type="AlphaFoldDB" id="A0A844ZJP1"/>
<dbReference type="Pfam" id="PF01590">
    <property type="entry name" value="GAF"/>
    <property type="match status" value="1"/>
</dbReference>
<feature type="domain" description="GGDEF" evidence="3">
    <location>
        <begin position="350"/>
        <end position="486"/>
    </location>
</feature>
<dbReference type="InterPro" id="IPR029787">
    <property type="entry name" value="Nucleotide_cyclase"/>
</dbReference>
<dbReference type="PANTHER" id="PTHR44757">
    <property type="entry name" value="DIGUANYLATE CYCLASE DGCP"/>
    <property type="match status" value="1"/>
</dbReference>
<proteinExistence type="predicted"/>
<evidence type="ECO:0000259" key="2">
    <source>
        <dbReference type="PROSITE" id="PS50113"/>
    </source>
</evidence>
<dbReference type="PROSITE" id="PS50887">
    <property type="entry name" value="GGDEF"/>
    <property type="match status" value="1"/>
</dbReference>
<dbReference type="SUPFAM" id="SSF55785">
    <property type="entry name" value="PYP-like sensor domain (PAS domain)"/>
    <property type="match status" value="1"/>
</dbReference>
<keyword evidence="1" id="KW-0175">Coiled coil</keyword>
<dbReference type="Pfam" id="PF00990">
    <property type="entry name" value="GGDEF"/>
    <property type="match status" value="1"/>
</dbReference>
<dbReference type="InterPro" id="IPR052155">
    <property type="entry name" value="Biofilm_reg_signaling"/>
</dbReference>